<feature type="domain" description="FAS1" evidence="3">
    <location>
        <begin position="57"/>
        <end position="186"/>
    </location>
</feature>
<feature type="signal peptide" evidence="2">
    <location>
        <begin position="1"/>
        <end position="37"/>
    </location>
</feature>
<dbReference type="PROSITE" id="PS50213">
    <property type="entry name" value="FAS1"/>
    <property type="match status" value="2"/>
</dbReference>
<feature type="region of interest" description="Disordered" evidence="1">
    <location>
        <begin position="199"/>
        <end position="316"/>
    </location>
</feature>
<dbReference type="SMART" id="SM00554">
    <property type="entry name" value="FAS1"/>
    <property type="match status" value="2"/>
</dbReference>
<dbReference type="PANTHER" id="PTHR33985">
    <property type="entry name" value="OS02G0491300 PROTEIN-RELATED"/>
    <property type="match status" value="1"/>
</dbReference>
<name>A0A8T2QLF3_CERRI</name>
<feature type="compositionally biased region" description="Basic and acidic residues" evidence="1">
    <location>
        <begin position="230"/>
        <end position="239"/>
    </location>
</feature>
<dbReference type="Gene3D" id="2.30.180.10">
    <property type="entry name" value="FAS1 domain"/>
    <property type="match status" value="2"/>
</dbReference>
<sequence length="594" mass="64110">MAVLDSPPRGTAAQLKLLKFLFLAALCDVPWFPRVRAISGNGSSTFDAGRFSGKSLQNQLVQALKQEGGYTAAATFLGSLDLNHLLPESSTILVPMDQGLADAGLQFSTFNTAVPILQYHVIPQRLVFHDLQQMSVGQTLETLLQNNTVIITNNSTRNFAINDVAMSRRNLFVASSTVLHGMNGVLNYAVYGRITRLHEFPPSSPPRTSTDPGSGLPLRQPTPPPTGHNNSDESGGKNDDDTDTAPFPTGNDNIPLPPTTNAPPALQAGNASTVPLPLSPISKAPSKPDLNQTSGSQQTDVPDNSGQQSSPLLQSGCVPSDDRICAPIASSYQVKSSRSQLLSCIVVTISGVCLLHGLTIILKLPQLFVFLALTMAATTVMGENKDIPDILWSKEGFDYAAAYLKAIDMHRLLPNKSTLFVPTDAALESTGLIYKTLGAALPTLRYHVITRKLSFKELQMLPVGETLETMLPNYSLQVTNNAPSNFSLNDVLVSHPDLFYLSASAIHGIDGVMNYSHVHLSIASPVPNDEGFPLRTPPVVRQPVLPLPDSTVPLPMPFPASCADVLQREIIRSCELMIVEILSFRIGLRPLYVR</sequence>
<gene>
    <name evidence="4" type="ORF">KP509_34G054200</name>
</gene>
<reference evidence="4" key="1">
    <citation type="submission" date="2021-08" db="EMBL/GenBank/DDBJ databases">
        <title>WGS assembly of Ceratopteris richardii.</title>
        <authorList>
            <person name="Marchant D.B."/>
            <person name="Chen G."/>
            <person name="Jenkins J."/>
            <person name="Shu S."/>
            <person name="Leebens-Mack J."/>
            <person name="Grimwood J."/>
            <person name="Schmutz J."/>
            <person name="Soltis P."/>
            <person name="Soltis D."/>
            <person name="Chen Z.-H."/>
        </authorList>
    </citation>
    <scope>NUCLEOTIDE SEQUENCE</scope>
    <source>
        <strain evidence="4">Whitten #5841</strain>
        <tissue evidence="4">Leaf</tissue>
    </source>
</reference>
<dbReference type="InterPro" id="IPR000782">
    <property type="entry name" value="FAS1_domain"/>
</dbReference>
<dbReference type="Pfam" id="PF02469">
    <property type="entry name" value="Fasciclin"/>
    <property type="match status" value="2"/>
</dbReference>
<organism evidence="4 5">
    <name type="scientific">Ceratopteris richardii</name>
    <name type="common">Triangle waterfern</name>
    <dbReference type="NCBI Taxonomy" id="49495"/>
    <lineage>
        <taxon>Eukaryota</taxon>
        <taxon>Viridiplantae</taxon>
        <taxon>Streptophyta</taxon>
        <taxon>Embryophyta</taxon>
        <taxon>Tracheophyta</taxon>
        <taxon>Polypodiopsida</taxon>
        <taxon>Polypodiidae</taxon>
        <taxon>Polypodiales</taxon>
        <taxon>Pteridineae</taxon>
        <taxon>Pteridaceae</taxon>
        <taxon>Parkerioideae</taxon>
        <taxon>Ceratopteris</taxon>
    </lineage>
</organism>
<feature type="compositionally biased region" description="Low complexity" evidence="1">
    <location>
        <begin position="305"/>
        <end position="316"/>
    </location>
</feature>
<dbReference type="InterPro" id="IPR036378">
    <property type="entry name" value="FAS1_dom_sf"/>
</dbReference>
<evidence type="ECO:0000313" key="4">
    <source>
        <dbReference type="EMBL" id="KAH7284434.1"/>
    </source>
</evidence>
<evidence type="ECO:0000256" key="1">
    <source>
        <dbReference type="SAM" id="MobiDB-lite"/>
    </source>
</evidence>
<keyword evidence="2" id="KW-0732">Signal</keyword>
<dbReference type="EMBL" id="CM035439">
    <property type="protein sequence ID" value="KAH7284434.1"/>
    <property type="molecule type" value="Genomic_DNA"/>
</dbReference>
<keyword evidence="5" id="KW-1185">Reference proteome</keyword>
<dbReference type="FunFam" id="2.30.180.10:FF:000046">
    <property type="entry name" value="Fasciclin-like arabinogalactan family protein"/>
    <property type="match status" value="1"/>
</dbReference>
<feature type="chain" id="PRO_5035931514" description="FAS1 domain-containing protein" evidence="2">
    <location>
        <begin position="38"/>
        <end position="594"/>
    </location>
</feature>
<dbReference type="Proteomes" id="UP000825935">
    <property type="component" value="Chromosome 34"/>
</dbReference>
<feature type="compositionally biased region" description="Polar residues" evidence="1">
    <location>
        <begin position="289"/>
        <end position="304"/>
    </location>
</feature>
<dbReference type="InterPro" id="IPR052806">
    <property type="entry name" value="Fasciclin-like_AGP"/>
</dbReference>
<dbReference type="PANTHER" id="PTHR33985:SF5">
    <property type="entry name" value="FASCICLIN-LIKE ARABINOGALACTAN FAMILY PROTEIN"/>
    <property type="match status" value="1"/>
</dbReference>
<comment type="caution">
    <text evidence="4">The sequence shown here is derived from an EMBL/GenBank/DDBJ whole genome shotgun (WGS) entry which is preliminary data.</text>
</comment>
<dbReference type="OrthoDB" id="2015130at2759"/>
<feature type="compositionally biased region" description="Low complexity" evidence="1">
    <location>
        <begin position="206"/>
        <end position="215"/>
    </location>
</feature>
<protein>
    <recommendedName>
        <fullName evidence="3">FAS1 domain-containing protein</fullName>
    </recommendedName>
</protein>
<proteinExistence type="predicted"/>
<feature type="domain" description="FAS1" evidence="3">
    <location>
        <begin position="384"/>
        <end position="513"/>
    </location>
</feature>
<dbReference type="SUPFAM" id="SSF82153">
    <property type="entry name" value="FAS1 domain"/>
    <property type="match status" value="2"/>
</dbReference>
<accession>A0A8T2QLF3</accession>
<evidence type="ECO:0000313" key="5">
    <source>
        <dbReference type="Proteomes" id="UP000825935"/>
    </source>
</evidence>
<evidence type="ECO:0000256" key="2">
    <source>
        <dbReference type="SAM" id="SignalP"/>
    </source>
</evidence>
<dbReference type="AlphaFoldDB" id="A0A8T2QLF3"/>
<evidence type="ECO:0000259" key="3">
    <source>
        <dbReference type="PROSITE" id="PS50213"/>
    </source>
</evidence>